<keyword evidence="1" id="KW-0548">Nucleotidyltransferase</keyword>
<reference evidence="1" key="1">
    <citation type="submission" date="2024-07" db="EMBL/GenBank/DDBJ databases">
        <title>Metagenome and Metagenome-Assembled Genomes of Archaea from a hot spring from the geothermal field of Los Azufres, Mexico.</title>
        <authorList>
            <person name="Marin-Paredes R."/>
            <person name="Martinez-Romero E."/>
            <person name="Servin-Garciduenas L.E."/>
        </authorList>
    </citation>
    <scope>NUCLEOTIDE SEQUENCE</scope>
</reference>
<comment type="caution">
    <text evidence="1">The sequence shown here is derived from an EMBL/GenBank/DDBJ whole genome shotgun (WGS) entry which is preliminary data.</text>
</comment>
<accession>A0ACC6V169</accession>
<gene>
    <name evidence="1" type="ORF">TU35_005540</name>
</gene>
<keyword evidence="1" id="KW-0240">DNA-directed RNA polymerase</keyword>
<dbReference type="EMBL" id="JZWT02000012">
    <property type="protein sequence ID" value="MFB6490698.1"/>
    <property type="molecule type" value="Genomic_DNA"/>
</dbReference>
<dbReference type="EC" id="2.7.7.6" evidence="1"/>
<keyword evidence="1" id="KW-0804">Transcription</keyword>
<organism evidence="1 2">
    <name type="scientific">Thermoproteus sp. AZ2</name>
    <dbReference type="NCBI Taxonomy" id="1609232"/>
    <lineage>
        <taxon>Archaea</taxon>
        <taxon>Thermoproteota</taxon>
        <taxon>Thermoprotei</taxon>
        <taxon>Thermoproteales</taxon>
        <taxon>Thermoproteaceae</taxon>
        <taxon>Thermoproteus</taxon>
    </lineage>
</organism>
<name>A0ACC6V169_9CREN</name>
<evidence type="ECO:0000313" key="2">
    <source>
        <dbReference type="Proteomes" id="UP000033636"/>
    </source>
</evidence>
<proteinExistence type="predicted"/>
<dbReference type="Proteomes" id="UP000033636">
    <property type="component" value="Unassembled WGS sequence"/>
</dbReference>
<protein>
    <submittedName>
        <fullName evidence="1">DNA-directed RNA polymerase subunit D</fullName>
        <ecNumber evidence="1">2.7.7.6</ecNumber>
    </submittedName>
</protein>
<sequence length="276" mass="30633">MPSAKVIQRDRLYLKAVVEGVPPSIVNSIRRVVISEVPVFAIDNVVIIQNTSVMYDEMLAHRLGLVPLTTPLGQFPKIEECESGLVDPSECSVRLTLQVAADDDMVVYARDLVSDHPDVKPVYPDMPLVKLAKGESIALEAYARLGRAKEHAKWQAGLSAYYYYPKLTVKRDDSECLKICKSVCGEAFGESLKEFDPEKCTFNKLKTCEASCNGSIEVDWERHKYVVWFESFGNMSVDEMVAEAFRILKLKFSAFLEALERATAAQPAGGQEAASG</sequence>
<keyword evidence="1" id="KW-0808">Transferase</keyword>
<evidence type="ECO:0000313" key="1">
    <source>
        <dbReference type="EMBL" id="MFB6490698.1"/>
    </source>
</evidence>